<keyword evidence="1" id="KW-0175">Coiled coil</keyword>
<feature type="region of interest" description="Disordered" evidence="2">
    <location>
        <begin position="61"/>
        <end position="89"/>
    </location>
</feature>
<reference evidence="3" key="2">
    <citation type="submission" date="2020-11" db="EMBL/GenBank/DDBJ databases">
        <authorList>
            <person name="McCartney M.A."/>
            <person name="Auch B."/>
            <person name="Kono T."/>
            <person name="Mallez S."/>
            <person name="Becker A."/>
            <person name="Gohl D.M."/>
            <person name="Silverstein K.A.T."/>
            <person name="Koren S."/>
            <person name="Bechman K.B."/>
            <person name="Herman A."/>
            <person name="Abrahante J.E."/>
            <person name="Garbe J."/>
        </authorList>
    </citation>
    <scope>NUCLEOTIDE SEQUENCE</scope>
    <source>
        <strain evidence="3">Duluth1</strain>
        <tissue evidence="3">Whole animal</tissue>
    </source>
</reference>
<name>A0A9D4HPD6_DREPO</name>
<dbReference type="EMBL" id="JAIWYP010000012">
    <property type="protein sequence ID" value="KAH3726101.1"/>
    <property type="molecule type" value="Genomic_DNA"/>
</dbReference>
<proteinExistence type="predicted"/>
<dbReference type="AlphaFoldDB" id="A0A9D4HPD6"/>
<dbReference type="Proteomes" id="UP000828390">
    <property type="component" value="Unassembled WGS sequence"/>
</dbReference>
<evidence type="ECO:0000256" key="1">
    <source>
        <dbReference type="SAM" id="Coils"/>
    </source>
</evidence>
<evidence type="ECO:0000313" key="4">
    <source>
        <dbReference type="Proteomes" id="UP000828390"/>
    </source>
</evidence>
<sequence length="186" mass="20627">MGISNEHWRARIGAFTQPMKKKKSLQQNANDKSNYISLTIRILLLFILVAQCVERNPGTDLRYRSKQSKSISHSTNRATGRKTGPTGGNEFGPILPELSCQQPSGSALDNGQTYLSNWLNSTNTISTGTKSGNQLHDDAIYVEDSDSGSIDVASILLEIRREVKKMNSKFDKLEQSVKDLNAKILK</sequence>
<accession>A0A9D4HPD6</accession>
<reference evidence="3" key="1">
    <citation type="journal article" date="2019" name="bioRxiv">
        <title>The Genome of the Zebra Mussel, Dreissena polymorpha: A Resource for Invasive Species Research.</title>
        <authorList>
            <person name="McCartney M.A."/>
            <person name="Auch B."/>
            <person name="Kono T."/>
            <person name="Mallez S."/>
            <person name="Zhang Y."/>
            <person name="Obille A."/>
            <person name="Becker A."/>
            <person name="Abrahante J.E."/>
            <person name="Garbe J."/>
            <person name="Badalamenti J.P."/>
            <person name="Herman A."/>
            <person name="Mangelson H."/>
            <person name="Liachko I."/>
            <person name="Sullivan S."/>
            <person name="Sone E.D."/>
            <person name="Koren S."/>
            <person name="Silverstein K.A.T."/>
            <person name="Beckman K.B."/>
            <person name="Gohl D.M."/>
        </authorList>
    </citation>
    <scope>NUCLEOTIDE SEQUENCE</scope>
    <source>
        <strain evidence="3">Duluth1</strain>
        <tissue evidence="3">Whole animal</tissue>
    </source>
</reference>
<keyword evidence="4" id="KW-1185">Reference proteome</keyword>
<gene>
    <name evidence="3" type="ORF">DPMN_051957</name>
</gene>
<evidence type="ECO:0000313" key="3">
    <source>
        <dbReference type="EMBL" id="KAH3726101.1"/>
    </source>
</evidence>
<feature type="coiled-coil region" evidence="1">
    <location>
        <begin position="156"/>
        <end position="183"/>
    </location>
</feature>
<comment type="caution">
    <text evidence="3">The sequence shown here is derived from an EMBL/GenBank/DDBJ whole genome shotgun (WGS) entry which is preliminary data.</text>
</comment>
<organism evidence="3 4">
    <name type="scientific">Dreissena polymorpha</name>
    <name type="common">Zebra mussel</name>
    <name type="synonym">Mytilus polymorpha</name>
    <dbReference type="NCBI Taxonomy" id="45954"/>
    <lineage>
        <taxon>Eukaryota</taxon>
        <taxon>Metazoa</taxon>
        <taxon>Spiralia</taxon>
        <taxon>Lophotrochozoa</taxon>
        <taxon>Mollusca</taxon>
        <taxon>Bivalvia</taxon>
        <taxon>Autobranchia</taxon>
        <taxon>Heteroconchia</taxon>
        <taxon>Euheterodonta</taxon>
        <taxon>Imparidentia</taxon>
        <taxon>Neoheterodontei</taxon>
        <taxon>Myida</taxon>
        <taxon>Dreissenoidea</taxon>
        <taxon>Dreissenidae</taxon>
        <taxon>Dreissena</taxon>
    </lineage>
</organism>
<feature type="compositionally biased region" description="Polar residues" evidence="2">
    <location>
        <begin position="68"/>
        <end position="78"/>
    </location>
</feature>
<protein>
    <submittedName>
        <fullName evidence="3">Uncharacterized protein</fullName>
    </submittedName>
</protein>
<evidence type="ECO:0000256" key="2">
    <source>
        <dbReference type="SAM" id="MobiDB-lite"/>
    </source>
</evidence>